<keyword evidence="2" id="KW-1185">Reference proteome</keyword>
<protein>
    <submittedName>
        <fullName evidence="1">Uncharacterized protein</fullName>
    </submittedName>
</protein>
<evidence type="ECO:0000313" key="2">
    <source>
        <dbReference type="Proteomes" id="UP001234178"/>
    </source>
</evidence>
<organism evidence="1 2">
    <name type="scientific">Daphnia magna</name>
    <dbReference type="NCBI Taxonomy" id="35525"/>
    <lineage>
        <taxon>Eukaryota</taxon>
        <taxon>Metazoa</taxon>
        <taxon>Ecdysozoa</taxon>
        <taxon>Arthropoda</taxon>
        <taxon>Crustacea</taxon>
        <taxon>Branchiopoda</taxon>
        <taxon>Diplostraca</taxon>
        <taxon>Cladocera</taxon>
        <taxon>Anomopoda</taxon>
        <taxon>Daphniidae</taxon>
        <taxon>Daphnia</taxon>
    </lineage>
</organism>
<comment type="caution">
    <text evidence="1">The sequence shown here is derived from an EMBL/GenBank/DDBJ whole genome shotgun (WGS) entry which is preliminary data.</text>
</comment>
<dbReference type="Proteomes" id="UP001234178">
    <property type="component" value="Unassembled WGS sequence"/>
</dbReference>
<gene>
    <name evidence="1" type="ORF">OUZ56_022761</name>
</gene>
<name>A0ABR0AXE2_9CRUS</name>
<proteinExistence type="predicted"/>
<accession>A0ABR0AXE2</accession>
<dbReference type="EMBL" id="JAOYFB010000039">
    <property type="protein sequence ID" value="KAK4029801.1"/>
    <property type="molecule type" value="Genomic_DNA"/>
</dbReference>
<evidence type="ECO:0000313" key="1">
    <source>
        <dbReference type="EMBL" id="KAK4029801.1"/>
    </source>
</evidence>
<sequence length="103" mass="11699">MSWIRPLKTMLIENLQLCTKLIHLELQACSYDYFLDSVQYMGDSGISRSWASKTQSSVLQHLQKHASTFGLDVSSVNSTTTCSGGNVEKTEDKIKYLRKHLEK</sequence>
<reference evidence="1 2" key="1">
    <citation type="journal article" date="2023" name="Nucleic Acids Res.">
        <title>The hologenome of Daphnia magna reveals possible DNA methylation and microbiome-mediated evolution of the host genome.</title>
        <authorList>
            <person name="Chaturvedi A."/>
            <person name="Li X."/>
            <person name="Dhandapani V."/>
            <person name="Marshall H."/>
            <person name="Kissane S."/>
            <person name="Cuenca-Cambronero M."/>
            <person name="Asole G."/>
            <person name="Calvet F."/>
            <person name="Ruiz-Romero M."/>
            <person name="Marangio P."/>
            <person name="Guigo R."/>
            <person name="Rago D."/>
            <person name="Mirbahai L."/>
            <person name="Eastwood N."/>
            <person name="Colbourne J.K."/>
            <person name="Zhou J."/>
            <person name="Mallon E."/>
            <person name="Orsini L."/>
        </authorList>
    </citation>
    <scope>NUCLEOTIDE SEQUENCE [LARGE SCALE GENOMIC DNA]</scope>
    <source>
        <strain evidence="1">LRV0_1</strain>
    </source>
</reference>